<dbReference type="KEGG" id="avd:AvCA6_02880"/>
<feature type="binding site" description="in other chain" evidence="10">
    <location>
        <position position="26"/>
    </location>
    <ligand>
        <name>5-phospho-alpha-D-ribose 1-diphosphate</name>
        <dbReference type="ChEBI" id="CHEBI:58017"/>
        <note>ligand shared between dimeric partners</note>
    </ligand>
</feature>
<dbReference type="CDD" id="cd06223">
    <property type="entry name" value="PRTases_typeI"/>
    <property type="match status" value="1"/>
</dbReference>
<dbReference type="InterPro" id="IPR000836">
    <property type="entry name" value="PRTase_dom"/>
</dbReference>
<keyword evidence="9 10" id="KW-0665">Pyrimidine biosynthesis</keyword>
<organism evidence="12 13">
    <name type="scientific">Azotobacter vinelandii CA6</name>
    <dbReference type="NCBI Taxonomy" id="1283331"/>
    <lineage>
        <taxon>Bacteria</taxon>
        <taxon>Pseudomonadati</taxon>
        <taxon>Pseudomonadota</taxon>
        <taxon>Gammaproteobacteria</taxon>
        <taxon>Pseudomonadales</taxon>
        <taxon>Pseudomonadaceae</taxon>
        <taxon>Azotobacter</taxon>
    </lineage>
</organism>
<dbReference type="EMBL" id="CP005095">
    <property type="protein sequence ID" value="AGK18618.1"/>
    <property type="molecule type" value="Genomic_DNA"/>
</dbReference>
<protein>
    <recommendedName>
        <fullName evidence="5 10">Orotate phosphoribosyltransferase</fullName>
        <shortName evidence="10">OPRT</shortName>
        <shortName evidence="10">OPRTase</shortName>
        <ecNumber evidence="5 10">2.4.2.10</ecNumber>
    </recommendedName>
</protein>
<comment type="subunit">
    <text evidence="4 10">Homodimer.</text>
</comment>
<comment type="pathway">
    <text evidence="2 10">Pyrimidine metabolism; UMP biosynthesis via de novo pathway; UMP from orotate: step 1/2.</text>
</comment>
<dbReference type="EC" id="2.4.2.10" evidence="5 10"/>
<comment type="similarity">
    <text evidence="3 10">Belongs to the purine/pyrimidine phosphoribosyltransferase family. PyrE subfamily.</text>
</comment>
<feature type="binding site" evidence="10">
    <location>
        <position position="103"/>
    </location>
    <ligand>
        <name>5-phospho-alpha-D-ribose 1-diphosphate</name>
        <dbReference type="ChEBI" id="CHEBI:58017"/>
        <note>ligand shared between dimeric partners</note>
    </ligand>
</feature>
<feature type="domain" description="Phosphoribosyltransferase" evidence="11">
    <location>
        <begin position="45"/>
        <end position="157"/>
    </location>
</feature>
<accession>M9YHN8</accession>
<comment type="function">
    <text evidence="1 10">Catalyzes the transfer of a ribosyl phosphate group from 5-phosphoribose 1-diphosphate to orotate, leading to the formation of orotidine monophosphate (OMP).</text>
</comment>
<feature type="binding site" description="in other chain" evidence="10">
    <location>
        <begin position="72"/>
        <end position="73"/>
    </location>
    <ligand>
        <name>5-phospho-alpha-D-ribose 1-diphosphate</name>
        <dbReference type="ChEBI" id="CHEBI:58017"/>
        <note>ligand shared between dimeric partners</note>
    </ligand>
</feature>
<dbReference type="FunFam" id="3.40.50.2020:FF:000008">
    <property type="entry name" value="Orotate phosphoribosyltransferase"/>
    <property type="match status" value="1"/>
</dbReference>
<evidence type="ECO:0000259" key="11">
    <source>
        <dbReference type="Pfam" id="PF00156"/>
    </source>
</evidence>
<dbReference type="InterPro" id="IPR023031">
    <property type="entry name" value="OPRT"/>
</dbReference>
<evidence type="ECO:0000313" key="13">
    <source>
        <dbReference type="Proteomes" id="UP000012988"/>
    </source>
</evidence>
<feature type="binding site" evidence="10">
    <location>
        <position position="99"/>
    </location>
    <ligand>
        <name>5-phospho-alpha-D-ribose 1-diphosphate</name>
        <dbReference type="ChEBI" id="CHEBI:58017"/>
        <note>ligand shared between dimeric partners</note>
    </ligand>
</feature>
<proteinExistence type="inferred from homology"/>
<dbReference type="PANTHER" id="PTHR46683:SF1">
    <property type="entry name" value="OROTATE PHOSPHORIBOSYLTRANSFERASE 1-RELATED"/>
    <property type="match status" value="1"/>
</dbReference>
<dbReference type="GeneID" id="88183742"/>
<dbReference type="InterPro" id="IPR029057">
    <property type="entry name" value="PRTase-like"/>
</dbReference>
<dbReference type="GO" id="GO:0005737">
    <property type="term" value="C:cytoplasm"/>
    <property type="evidence" value="ECO:0007669"/>
    <property type="project" value="TreeGrafter"/>
</dbReference>
<comment type="catalytic activity">
    <reaction evidence="10">
        <text>orotidine 5'-phosphate + diphosphate = orotate + 5-phospho-alpha-D-ribose 1-diphosphate</text>
        <dbReference type="Rhea" id="RHEA:10380"/>
        <dbReference type="ChEBI" id="CHEBI:30839"/>
        <dbReference type="ChEBI" id="CHEBI:33019"/>
        <dbReference type="ChEBI" id="CHEBI:57538"/>
        <dbReference type="ChEBI" id="CHEBI:58017"/>
        <dbReference type="EC" id="2.4.2.10"/>
    </reaction>
</comment>
<dbReference type="PATRIC" id="fig|1283331.3.peg.271"/>
<dbReference type="GO" id="GO:0044205">
    <property type="term" value="P:'de novo' UMP biosynthetic process"/>
    <property type="evidence" value="ECO:0007669"/>
    <property type="project" value="UniProtKB-UniRule"/>
</dbReference>
<evidence type="ECO:0000256" key="9">
    <source>
        <dbReference type="ARBA" id="ARBA00022975"/>
    </source>
</evidence>
<dbReference type="SMR" id="M9YHN8"/>
<evidence type="ECO:0000256" key="5">
    <source>
        <dbReference type="ARBA" id="ARBA00011971"/>
    </source>
</evidence>
<dbReference type="GO" id="GO:0006207">
    <property type="term" value="P:'de novo' pyrimidine nucleobase biosynthetic process"/>
    <property type="evidence" value="ECO:0007669"/>
    <property type="project" value="TreeGrafter"/>
</dbReference>
<dbReference type="UniPathway" id="UPA00070">
    <property type="reaction ID" value="UER00119"/>
</dbReference>
<keyword evidence="8 10" id="KW-0460">Magnesium</keyword>
<name>M9YHN8_AZOVI</name>
<feature type="binding site" description="in other chain" evidence="10">
    <location>
        <position position="100"/>
    </location>
    <ligand>
        <name>5-phospho-alpha-D-ribose 1-diphosphate</name>
        <dbReference type="ChEBI" id="CHEBI:58017"/>
        <note>ligand shared between dimeric partners</note>
    </ligand>
</feature>
<evidence type="ECO:0000256" key="6">
    <source>
        <dbReference type="ARBA" id="ARBA00022676"/>
    </source>
</evidence>
<gene>
    <name evidence="10 12" type="primary">pyrE</name>
    <name evidence="12" type="ORF">AvCA6_02880</name>
</gene>
<dbReference type="Proteomes" id="UP000012988">
    <property type="component" value="Chromosome"/>
</dbReference>
<feature type="binding site" evidence="10">
    <location>
        <position position="128"/>
    </location>
    <ligand>
        <name>orotate</name>
        <dbReference type="ChEBI" id="CHEBI:30839"/>
    </ligand>
</feature>
<feature type="binding site" evidence="10">
    <location>
        <position position="105"/>
    </location>
    <ligand>
        <name>5-phospho-alpha-D-ribose 1-diphosphate</name>
        <dbReference type="ChEBI" id="CHEBI:58017"/>
        <note>ligand shared between dimeric partners</note>
    </ligand>
</feature>
<dbReference type="InterPro" id="IPR004467">
    <property type="entry name" value="Or_phspho_trans_dom"/>
</dbReference>
<feature type="binding site" evidence="10">
    <location>
        <begin position="34"/>
        <end position="35"/>
    </location>
    <ligand>
        <name>orotate</name>
        <dbReference type="ChEBI" id="CHEBI:30839"/>
    </ligand>
</feature>
<evidence type="ECO:0000256" key="2">
    <source>
        <dbReference type="ARBA" id="ARBA00004889"/>
    </source>
</evidence>
<dbReference type="GO" id="GO:0000287">
    <property type="term" value="F:magnesium ion binding"/>
    <property type="evidence" value="ECO:0007669"/>
    <property type="project" value="UniProtKB-UniRule"/>
</dbReference>
<comment type="cofactor">
    <cofactor evidence="10">
        <name>Mg(2+)</name>
        <dbReference type="ChEBI" id="CHEBI:18420"/>
    </cofactor>
</comment>
<dbReference type="AlphaFoldDB" id="M9YHN8"/>
<evidence type="ECO:0000256" key="8">
    <source>
        <dbReference type="ARBA" id="ARBA00022842"/>
    </source>
</evidence>
<reference evidence="12 13" key="1">
    <citation type="journal article" date="2013" name="Genome Announc.">
        <title>Complete Genome Sequences of Azotobacter vinelandii Wild-Type Strain CA and Tungsten-Tolerant Mutant Strain CA6.</title>
        <authorList>
            <person name="Noar J.D."/>
            <person name="Bruno-Barcena J.M."/>
        </authorList>
    </citation>
    <scope>NUCLEOTIDE SEQUENCE [LARGE SCALE GENOMIC DNA]</scope>
    <source>
        <strain evidence="12 13">CA6</strain>
    </source>
</reference>
<evidence type="ECO:0000256" key="3">
    <source>
        <dbReference type="ARBA" id="ARBA00006340"/>
    </source>
</evidence>
<dbReference type="GO" id="GO:0046132">
    <property type="term" value="P:pyrimidine ribonucleoside biosynthetic process"/>
    <property type="evidence" value="ECO:0007669"/>
    <property type="project" value="TreeGrafter"/>
</dbReference>
<dbReference type="RefSeq" id="WP_012698976.1">
    <property type="nucleotide sequence ID" value="NC_021150.1"/>
</dbReference>
<dbReference type="PANTHER" id="PTHR46683">
    <property type="entry name" value="OROTATE PHOSPHORIBOSYLTRANSFERASE 1-RELATED"/>
    <property type="match status" value="1"/>
</dbReference>
<evidence type="ECO:0000256" key="1">
    <source>
        <dbReference type="ARBA" id="ARBA00003769"/>
    </source>
</evidence>
<sequence>MQAYQREFIRFAIERGVLRFGEFTLKSGRTSPYFFNAGLFDSGLALARLGRFYASALVGSGIAFDVLFGPAYKGIPLAAATAVALAEHHGLDLPWCFNRKEAKDHGEGGSLVGAPLSGRVLIVDDVITAGTAIREVMQIIQGQGARAAGVLIALNRQERGQGALSAIQEVERDFAMPVVSIASLSDVLEYLAEDAQLKRHLSAVEAYRAQYGI</sequence>
<keyword evidence="7 10" id="KW-0808">Transferase</keyword>
<evidence type="ECO:0000256" key="7">
    <source>
        <dbReference type="ARBA" id="ARBA00022679"/>
    </source>
</evidence>
<feature type="binding site" description="in other chain" evidence="10">
    <location>
        <begin position="124"/>
        <end position="132"/>
    </location>
    <ligand>
        <name>5-phospho-alpha-D-ribose 1-diphosphate</name>
        <dbReference type="ChEBI" id="CHEBI:58017"/>
        <note>ligand shared between dimeric partners</note>
    </ligand>
</feature>
<dbReference type="SUPFAM" id="SSF53271">
    <property type="entry name" value="PRTase-like"/>
    <property type="match status" value="1"/>
</dbReference>
<dbReference type="Pfam" id="PF00156">
    <property type="entry name" value="Pribosyltran"/>
    <property type="match status" value="1"/>
</dbReference>
<dbReference type="GO" id="GO:0004588">
    <property type="term" value="F:orotate phosphoribosyltransferase activity"/>
    <property type="evidence" value="ECO:0007669"/>
    <property type="project" value="UniProtKB-UniRule"/>
</dbReference>
<evidence type="ECO:0000256" key="10">
    <source>
        <dbReference type="HAMAP-Rule" id="MF_01208"/>
    </source>
</evidence>
<dbReference type="Gene3D" id="3.40.50.2020">
    <property type="match status" value="1"/>
</dbReference>
<keyword evidence="6 10" id="KW-0328">Glycosyltransferase</keyword>
<dbReference type="HAMAP" id="MF_01208">
    <property type="entry name" value="PyrE"/>
    <property type="match status" value="1"/>
</dbReference>
<evidence type="ECO:0000256" key="4">
    <source>
        <dbReference type="ARBA" id="ARBA00011738"/>
    </source>
</evidence>
<dbReference type="HOGENOM" id="CLU_074878_0_1_6"/>
<feature type="binding site" evidence="10">
    <location>
        <position position="156"/>
    </location>
    <ligand>
        <name>orotate</name>
        <dbReference type="ChEBI" id="CHEBI:30839"/>
    </ligand>
</feature>
<evidence type="ECO:0000313" key="12">
    <source>
        <dbReference type="EMBL" id="AGK18618.1"/>
    </source>
</evidence>
<dbReference type="NCBIfam" id="TIGR00336">
    <property type="entry name" value="pyrE"/>
    <property type="match status" value="1"/>
</dbReference>